<reference evidence="2 3" key="2">
    <citation type="submission" date="2018-08" db="EMBL/GenBank/DDBJ databases">
        <authorList>
            <person name="Laetsch R D."/>
            <person name="Stevens L."/>
            <person name="Kumar S."/>
            <person name="Blaxter L. M."/>
        </authorList>
    </citation>
    <scope>NUCLEOTIDE SEQUENCE [LARGE SCALE GENOMIC DNA]</scope>
</reference>
<gene>
    <name evidence="2" type="ORF">NOO_LOCUS13943</name>
</gene>
<name>A0A182F0I0_ONCOC</name>
<dbReference type="Proteomes" id="UP000271087">
    <property type="component" value="Unassembled WGS sequence"/>
</dbReference>
<keyword evidence="1" id="KW-0472">Membrane</keyword>
<organism evidence="4">
    <name type="scientific">Onchocerca ochengi</name>
    <name type="common">Filarial nematode worm</name>
    <dbReference type="NCBI Taxonomy" id="42157"/>
    <lineage>
        <taxon>Eukaryota</taxon>
        <taxon>Metazoa</taxon>
        <taxon>Ecdysozoa</taxon>
        <taxon>Nematoda</taxon>
        <taxon>Chromadorea</taxon>
        <taxon>Rhabditida</taxon>
        <taxon>Spirurina</taxon>
        <taxon>Spiruromorpha</taxon>
        <taxon>Filarioidea</taxon>
        <taxon>Onchocercidae</taxon>
        <taxon>Onchocerca</taxon>
    </lineage>
</organism>
<keyword evidence="3" id="KW-1185">Reference proteome</keyword>
<sequence length="43" mass="4562">MPFSTLCRGDCATCLFMCVFVCVCVLLSGVCVYPGDCTTSLCV</sequence>
<proteinExistence type="predicted"/>
<feature type="transmembrane region" description="Helical" evidence="1">
    <location>
        <begin position="12"/>
        <end position="35"/>
    </location>
</feature>
<reference evidence="4" key="1">
    <citation type="submission" date="2016-06" db="UniProtKB">
        <authorList>
            <consortium name="WormBaseParasite"/>
        </authorList>
    </citation>
    <scope>IDENTIFICATION</scope>
</reference>
<evidence type="ECO:0000313" key="4">
    <source>
        <dbReference type="WBParaSite" id="nOo.2.0.1.t13943-RA"/>
    </source>
</evidence>
<evidence type="ECO:0000256" key="1">
    <source>
        <dbReference type="SAM" id="Phobius"/>
    </source>
</evidence>
<accession>A0A182F0I0</accession>
<dbReference type="AlphaFoldDB" id="A0A182F0I0"/>
<evidence type="ECO:0000313" key="2">
    <source>
        <dbReference type="EMBL" id="VDN07665.1"/>
    </source>
</evidence>
<evidence type="ECO:0000313" key="3">
    <source>
        <dbReference type="Proteomes" id="UP000271087"/>
    </source>
</evidence>
<dbReference type="WBParaSite" id="nOo.2.0.1.t13943-RA">
    <property type="protein sequence ID" value="nOo.2.0.1.t13943-RA"/>
    <property type="gene ID" value="nOo.2.0.1.g13943"/>
</dbReference>
<dbReference type="EMBL" id="UYRW01022124">
    <property type="protein sequence ID" value="VDN07665.1"/>
    <property type="molecule type" value="Genomic_DNA"/>
</dbReference>
<keyword evidence="1" id="KW-1133">Transmembrane helix</keyword>
<keyword evidence="1" id="KW-0812">Transmembrane</keyword>
<protein>
    <submittedName>
        <fullName evidence="4">4Fe-4S ferredoxin-type domain-containing protein</fullName>
    </submittedName>
</protein>